<feature type="compositionally biased region" description="Gly residues" evidence="1">
    <location>
        <begin position="53"/>
        <end position="64"/>
    </location>
</feature>
<organism evidence="2 3">
    <name type="scientific">Lactococcus nasutitermitis</name>
    <dbReference type="NCBI Taxonomy" id="1652957"/>
    <lineage>
        <taxon>Bacteria</taxon>
        <taxon>Bacillati</taxon>
        <taxon>Bacillota</taxon>
        <taxon>Bacilli</taxon>
        <taxon>Lactobacillales</taxon>
        <taxon>Streptococcaceae</taxon>
        <taxon>Lactococcus</taxon>
    </lineage>
</organism>
<proteinExistence type="predicted"/>
<reference evidence="3" key="1">
    <citation type="journal article" date="2019" name="Int. J. Syst. Evol. Microbiol.">
        <title>The Global Catalogue of Microorganisms (GCM) 10K type strain sequencing project: providing services to taxonomists for standard genome sequencing and annotation.</title>
        <authorList>
            <consortium name="The Broad Institute Genomics Platform"/>
            <consortium name="The Broad Institute Genome Sequencing Center for Infectious Disease"/>
            <person name="Wu L."/>
            <person name="Ma J."/>
        </authorList>
    </citation>
    <scope>NUCLEOTIDE SEQUENCE [LARGE SCALE GENOMIC DNA]</scope>
    <source>
        <strain evidence="3">CCUG 63287</strain>
    </source>
</reference>
<accession>A0ABV9JG30</accession>
<sequence length="102" mass="10074">MVIILVALLTFVVGGVGGFFAGQSHEQAQQKTEIAQRMSKRFGNARNSNSYGNYGGTNGYGSSNGGPDANAGASTSDGSSSGDSGSSGNSSANSSDNASNGL</sequence>
<protein>
    <submittedName>
        <fullName evidence="2">Uncharacterized protein</fullName>
    </submittedName>
</protein>
<keyword evidence="3" id="KW-1185">Reference proteome</keyword>
<feature type="region of interest" description="Disordered" evidence="1">
    <location>
        <begin position="25"/>
        <end position="102"/>
    </location>
</feature>
<comment type="caution">
    <text evidence="2">The sequence shown here is derived from an EMBL/GenBank/DDBJ whole genome shotgun (WGS) entry which is preliminary data.</text>
</comment>
<evidence type="ECO:0000256" key="1">
    <source>
        <dbReference type="SAM" id="MobiDB-lite"/>
    </source>
</evidence>
<dbReference type="EMBL" id="JBHSGD010000005">
    <property type="protein sequence ID" value="MFC4652279.1"/>
    <property type="molecule type" value="Genomic_DNA"/>
</dbReference>
<feature type="compositionally biased region" description="Low complexity" evidence="1">
    <location>
        <begin position="65"/>
        <end position="102"/>
    </location>
</feature>
<dbReference type="Proteomes" id="UP001595987">
    <property type="component" value="Unassembled WGS sequence"/>
</dbReference>
<evidence type="ECO:0000313" key="3">
    <source>
        <dbReference type="Proteomes" id="UP001595987"/>
    </source>
</evidence>
<dbReference type="RefSeq" id="WP_213535116.1">
    <property type="nucleotide sequence ID" value="NZ_BOVQ01000004.1"/>
</dbReference>
<evidence type="ECO:0000313" key="2">
    <source>
        <dbReference type="EMBL" id="MFC4652279.1"/>
    </source>
</evidence>
<name>A0ABV9JG30_9LACT</name>
<gene>
    <name evidence="2" type="ORF">ACFO26_05095</name>
</gene>